<accession>A0A7Z7BEH7</accession>
<dbReference type="AlphaFoldDB" id="A0A7Z7BEH7"/>
<dbReference type="EMBL" id="FNDI01000030">
    <property type="protein sequence ID" value="SDJ02998.1"/>
    <property type="molecule type" value="Genomic_DNA"/>
</dbReference>
<reference evidence="1" key="1">
    <citation type="submission" date="2016-10" db="EMBL/GenBank/DDBJ databases">
        <authorList>
            <person name="Varghese N."/>
            <person name="Submissions S."/>
        </authorList>
    </citation>
    <scope>NUCLEOTIDE SEQUENCE [LARGE SCALE GENOMIC DNA]</scope>
    <source>
        <strain evidence="1">YR281</strain>
    </source>
</reference>
<evidence type="ECO:0000313" key="1">
    <source>
        <dbReference type="EMBL" id="SDJ02998.1"/>
    </source>
</evidence>
<keyword evidence="2" id="KW-1185">Reference proteome</keyword>
<evidence type="ECO:0000313" key="2">
    <source>
        <dbReference type="Proteomes" id="UP000198900"/>
    </source>
</evidence>
<dbReference type="Proteomes" id="UP000198900">
    <property type="component" value="Unassembled WGS sequence"/>
</dbReference>
<sequence>MPNEHRLIDPREPCRSDTVDPRHATIQLTDRSQSWTLVRPFADNPMKRRGCRLHTALTLTAFSNWITKLSKLTIAVD</sequence>
<protein>
    <submittedName>
        <fullName evidence="1">Uncharacterized protein</fullName>
    </submittedName>
</protein>
<name>A0A7Z7BEH7_9BURK</name>
<gene>
    <name evidence="1" type="ORF">SAMN04487926_13080</name>
</gene>
<comment type="caution">
    <text evidence="1">The sequence shown here is derived from an EMBL/GenBank/DDBJ whole genome shotgun (WGS) entry which is preliminary data.</text>
</comment>
<organism evidence="1 2">
    <name type="scientific">Paraburkholderia steynii</name>
    <dbReference type="NCBI Taxonomy" id="1245441"/>
    <lineage>
        <taxon>Bacteria</taxon>
        <taxon>Pseudomonadati</taxon>
        <taxon>Pseudomonadota</taxon>
        <taxon>Betaproteobacteria</taxon>
        <taxon>Burkholderiales</taxon>
        <taxon>Burkholderiaceae</taxon>
        <taxon>Paraburkholderia</taxon>
    </lineage>
</organism>
<proteinExistence type="predicted"/>